<dbReference type="Proteomes" id="UP000266484">
    <property type="component" value="Unassembled WGS sequence"/>
</dbReference>
<accession>A0A399SMA0</accession>
<sequence>VEKAHLAARAAAEADETPAEAATAAASDPVDVERSVLPPIDGYAPEGLAAAVDGSGRVAVDAIPEVLELPGGAWAGRWAVTLAQAAVRVLAS</sequence>
<feature type="non-terminal residue" evidence="2">
    <location>
        <position position="92"/>
    </location>
</feature>
<protein>
    <submittedName>
        <fullName evidence="2">Primosomal protein N</fullName>
    </submittedName>
</protein>
<dbReference type="AlphaFoldDB" id="A0A399SMA0"/>
<gene>
    <name evidence="2" type="ORF">DZG00_16785</name>
</gene>
<dbReference type="EMBL" id="QWGT01000613">
    <property type="protein sequence ID" value="RIJ43402.1"/>
    <property type="molecule type" value="Genomic_DNA"/>
</dbReference>
<keyword evidence="3" id="KW-1185">Reference proteome</keyword>
<name>A0A399SMA0_9MICO</name>
<organism evidence="2 3">
    <name type="scientific">Clavibacter lycopersici</name>
    <dbReference type="NCBI Taxonomy" id="2301718"/>
    <lineage>
        <taxon>Bacteria</taxon>
        <taxon>Bacillati</taxon>
        <taxon>Actinomycetota</taxon>
        <taxon>Actinomycetes</taxon>
        <taxon>Micrococcales</taxon>
        <taxon>Microbacteriaceae</taxon>
        <taxon>Clavibacter</taxon>
    </lineage>
</organism>
<reference evidence="2 3" key="1">
    <citation type="submission" date="2018-08" db="EMBL/GenBank/DDBJ databases">
        <title>Genome Sequence of Clavibacter michiganensis Subspecies type strains, and the Atypical Peach-Colored Strains Isolated from Tomato.</title>
        <authorList>
            <person name="Osdaghi E."/>
            <person name="Portier P."/>
            <person name="Briand M."/>
            <person name="Jacques M.-A."/>
        </authorList>
    </citation>
    <scope>NUCLEOTIDE SEQUENCE [LARGE SCALE GENOMIC DNA]</scope>
    <source>
        <strain evidence="2 3">CFBP 8615</strain>
    </source>
</reference>
<comment type="caution">
    <text evidence="2">The sequence shown here is derived from an EMBL/GenBank/DDBJ whole genome shotgun (WGS) entry which is preliminary data.</text>
</comment>
<evidence type="ECO:0000256" key="1">
    <source>
        <dbReference type="SAM" id="MobiDB-lite"/>
    </source>
</evidence>
<evidence type="ECO:0000313" key="2">
    <source>
        <dbReference type="EMBL" id="RIJ43402.1"/>
    </source>
</evidence>
<proteinExistence type="predicted"/>
<evidence type="ECO:0000313" key="3">
    <source>
        <dbReference type="Proteomes" id="UP000266484"/>
    </source>
</evidence>
<feature type="region of interest" description="Disordered" evidence="1">
    <location>
        <begin position="1"/>
        <end position="30"/>
    </location>
</feature>
<feature type="non-terminal residue" evidence="2">
    <location>
        <position position="1"/>
    </location>
</feature>